<evidence type="ECO:0000256" key="1">
    <source>
        <dbReference type="SAM" id="Phobius"/>
    </source>
</evidence>
<dbReference type="Proteomes" id="UP001156389">
    <property type="component" value="Unassembled WGS sequence"/>
</dbReference>
<gene>
    <name evidence="2" type="ORF">LHJ74_13070</name>
</gene>
<keyword evidence="3" id="KW-1185">Reference proteome</keyword>
<organism evidence="2 3">
    <name type="scientific">Streptomyces gossypii</name>
    <dbReference type="NCBI Taxonomy" id="2883101"/>
    <lineage>
        <taxon>Bacteria</taxon>
        <taxon>Bacillati</taxon>
        <taxon>Actinomycetota</taxon>
        <taxon>Actinomycetes</taxon>
        <taxon>Kitasatosporales</taxon>
        <taxon>Streptomycetaceae</taxon>
        <taxon>Streptomyces</taxon>
    </lineage>
</organism>
<feature type="transmembrane region" description="Helical" evidence="1">
    <location>
        <begin position="66"/>
        <end position="87"/>
    </location>
</feature>
<dbReference type="Pfam" id="PF10823">
    <property type="entry name" value="DUF2568"/>
    <property type="match status" value="1"/>
</dbReference>
<protein>
    <submittedName>
        <fullName evidence="2">YrdB family protein</fullName>
    </submittedName>
</protein>
<keyword evidence="1" id="KW-0812">Transmembrane</keyword>
<dbReference type="InterPro" id="IPR021214">
    <property type="entry name" value="DUF2568"/>
</dbReference>
<sequence>MAGRPWFAANEVLAFLLELTALAALGWWGFSAGSGAVFPWLLGLGTPLAAMLAWGAFAAPRARVRLPLAGVLCVKAVVLGGGALAVYGVGHPVAAAVLGLVTLVNAALSEAYRRRMQLRP</sequence>
<keyword evidence="1" id="KW-1133">Transmembrane helix</keyword>
<feature type="transmembrane region" description="Helical" evidence="1">
    <location>
        <begin position="36"/>
        <end position="59"/>
    </location>
</feature>
<accession>A0ABT2JU65</accession>
<dbReference type="RefSeq" id="WP_260218242.1">
    <property type="nucleotide sequence ID" value="NZ_JAJAGO010000005.1"/>
</dbReference>
<proteinExistence type="predicted"/>
<name>A0ABT2JU65_9ACTN</name>
<reference evidence="2 3" key="1">
    <citation type="submission" date="2021-10" db="EMBL/GenBank/DDBJ databases">
        <title>Streptomyces gossypii sp. nov., isolated from soil collected from cotton field.</title>
        <authorList>
            <person name="Ge X."/>
            <person name="Chen X."/>
            <person name="Liu W."/>
        </authorList>
    </citation>
    <scope>NUCLEOTIDE SEQUENCE [LARGE SCALE GENOMIC DNA]</scope>
    <source>
        <strain evidence="2 3">N2-109</strain>
    </source>
</reference>
<dbReference type="EMBL" id="JAJAGO010000005">
    <property type="protein sequence ID" value="MCT2590829.1"/>
    <property type="molecule type" value="Genomic_DNA"/>
</dbReference>
<feature type="transmembrane region" description="Helical" evidence="1">
    <location>
        <begin position="93"/>
        <end position="112"/>
    </location>
</feature>
<evidence type="ECO:0000313" key="3">
    <source>
        <dbReference type="Proteomes" id="UP001156389"/>
    </source>
</evidence>
<evidence type="ECO:0000313" key="2">
    <source>
        <dbReference type="EMBL" id="MCT2590829.1"/>
    </source>
</evidence>
<keyword evidence="1" id="KW-0472">Membrane</keyword>
<feature type="transmembrane region" description="Helical" evidence="1">
    <location>
        <begin position="12"/>
        <end position="30"/>
    </location>
</feature>
<comment type="caution">
    <text evidence="2">The sequence shown here is derived from an EMBL/GenBank/DDBJ whole genome shotgun (WGS) entry which is preliminary data.</text>
</comment>